<dbReference type="InterPro" id="IPR036651">
    <property type="entry name" value="Gln_synt_N_sf"/>
</dbReference>
<evidence type="ECO:0000256" key="1">
    <source>
        <dbReference type="ARBA" id="ARBA00001946"/>
    </source>
</evidence>
<evidence type="ECO:0000259" key="7">
    <source>
        <dbReference type="PROSITE" id="PS51987"/>
    </source>
</evidence>
<keyword evidence="2" id="KW-0436">Ligase</keyword>
<dbReference type="SMART" id="SM01230">
    <property type="entry name" value="Gln-synt_C"/>
    <property type="match status" value="1"/>
</dbReference>
<proteinExistence type="inferred from homology"/>
<dbReference type="SUPFAM" id="SSF55931">
    <property type="entry name" value="Glutamine synthetase/guanido kinase"/>
    <property type="match status" value="1"/>
</dbReference>
<comment type="caution">
    <text evidence="8">The sequence shown here is derived from an EMBL/GenBank/DDBJ whole genome shotgun (WGS) entry which is preliminary data.</text>
</comment>
<dbReference type="InterPro" id="IPR008146">
    <property type="entry name" value="Gln_synth_cat_dom"/>
</dbReference>
<dbReference type="EMBL" id="JAQJZJ010000004">
    <property type="protein sequence ID" value="MDA7086648.1"/>
    <property type="molecule type" value="Genomic_DNA"/>
</dbReference>
<dbReference type="RefSeq" id="WP_271347562.1">
    <property type="nucleotide sequence ID" value="NZ_JAQJZJ010000004.1"/>
</dbReference>
<dbReference type="SUPFAM" id="SSF54368">
    <property type="entry name" value="Glutamine synthetase, N-terminal domain"/>
    <property type="match status" value="1"/>
</dbReference>
<evidence type="ECO:0000256" key="6">
    <source>
        <dbReference type="SAM" id="MobiDB-lite"/>
    </source>
</evidence>
<dbReference type="InterPro" id="IPR014746">
    <property type="entry name" value="Gln_synth/guanido_kin_cat_dom"/>
</dbReference>
<dbReference type="Pfam" id="PF00120">
    <property type="entry name" value="Gln-synt_C"/>
    <property type="match status" value="1"/>
</dbReference>
<feature type="domain" description="GS catalytic" evidence="7">
    <location>
        <begin position="127"/>
        <end position="468"/>
    </location>
</feature>
<comment type="cofactor">
    <cofactor evidence="1">
        <name>Mg(2+)</name>
        <dbReference type="ChEBI" id="CHEBI:18420"/>
    </cofactor>
</comment>
<name>A0ABT4XEK1_9PSED</name>
<evidence type="ECO:0000313" key="9">
    <source>
        <dbReference type="Proteomes" id="UP001212042"/>
    </source>
</evidence>
<reference evidence="8 9" key="1">
    <citation type="submission" date="2023-01" db="EMBL/GenBank/DDBJ databases">
        <title>Pseudomonas SA3-5T sp. nov., isolated from tidal flat sediment.</title>
        <authorList>
            <person name="Kim H.S."/>
            <person name="Kim J.-S."/>
            <person name="Suh M.K."/>
            <person name="Eom M.K."/>
            <person name="Lee J.-S."/>
        </authorList>
    </citation>
    <scope>NUCLEOTIDE SEQUENCE [LARGE SCALE GENOMIC DNA]</scope>
    <source>
        <strain evidence="8 9">SA3-5</strain>
    </source>
</reference>
<dbReference type="PROSITE" id="PS00181">
    <property type="entry name" value="GLNA_ATP"/>
    <property type="match status" value="1"/>
</dbReference>
<gene>
    <name evidence="8" type="ORF">PH586_09685</name>
</gene>
<evidence type="ECO:0000256" key="2">
    <source>
        <dbReference type="ARBA" id="ARBA00022598"/>
    </source>
</evidence>
<feature type="region of interest" description="Disordered" evidence="6">
    <location>
        <begin position="390"/>
        <end position="410"/>
    </location>
</feature>
<keyword evidence="9" id="KW-1185">Reference proteome</keyword>
<dbReference type="InterPro" id="IPR027303">
    <property type="entry name" value="Gln_synth_gly_rich_site"/>
</dbReference>
<comment type="similarity">
    <text evidence="4 5">Belongs to the glutamine synthetase family.</text>
</comment>
<protein>
    <submittedName>
        <fullName evidence="8">Glutamine synthetase family protein</fullName>
    </submittedName>
</protein>
<evidence type="ECO:0000313" key="8">
    <source>
        <dbReference type="EMBL" id="MDA7086648.1"/>
    </source>
</evidence>
<dbReference type="PROSITE" id="PS51987">
    <property type="entry name" value="GS_CATALYTIC"/>
    <property type="match status" value="1"/>
</dbReference>
<evidence type="ECO:0000256" key="5">
    <source>
        <dbReference type="RuleBase" id="RU000384"/>
    </source>
</evidence>
<dbReference type="PANTHER" id="PTHR43785">
    <property type="entry name" value="GAMMA-GLUTAMYLPUTRESCINE SYNTHETASE"/>
    <property type="match status" value="1"/>
</dbReference>
<dbReference type="PANTHER" id="PTHR43785:SF12">
    <property type="entry name" value="TYPE-1 GLUTAMINE SYNTHETASE 2"/>
    <property type="match status" value="1"/>
</dbReference>
<evidence type="ECO:0000256" key="4">
    <source>
        <dbReference type="PROSITE-ProRule" id="PRU01331"/>
    </source>
</evidence>
<organism evidence="8 9">
    <name type="scientific">Pseudomonas aestuarii</name>
    <dbReference type="NCBI Taxonomy" id="3018340"/>
    <lineage>
        <taxon>Bacteria</taxon>
        <taxon>Pseudomonadati</taxon>
        <taxon>Pseudomonadota</taxon>
        <taxon>Gammaproteobacteria</taxon>
        <taxon>Pseudomonadales</taxon>
        <taxon>Pseudomonadaceae</taxon>
        <taxon>Pseudomonas</taxon>
    </lineage>
</organism>
<keyword evidence="3" id="KW-0460">Magnesium</keyword>
<accession>A0ABT4XEK1</accession>
<dbReference type="Proteomes" id="UP001212042">
    <property type="component" value="Unassembled WGS sequence"/>
</dbReference>
<dbReference type="Gene3D" id="3.10.20.70">
    <property type="entry name" value="Glutamine synthetase, N-terminal domain"/>
    <property type="match status" value="1"/>
</dbReference>
<evidence type="ECO:0000256" key="3">
    <source>
        <dbReference type="ARBA" id="ARBA00022842"/>
    </source>
</evidence>
<sequence length="468" mass="51010">MHPQLSTASEALAWLQANDIRRVELVFADLTSVARGKILSRASFAETLGAKMPSLFLGLTVTGGEPPQVFKRIFPPMFPDMAMRPDWRTLVRDPLATVPTATVICDLEASFTAADGHCQYQVAELSPRQLLKRVLGRLQAAGYTARVAPELEFFLVHPQRNAEGGLQVAHGMSAQVPHIESSHDLASAETASSFAPFFDELWAACEAQGIPITGYGHESALGQYEVNFAPGEPLAQADAVFRFKRLTREIARRHGCLATFMAKPYLTEPGTGLHWHISLADEAGGNPFTATDSSPHPRIKHFIGGWQASARASMAILAPYAHSYVRLQRPDASPASVEWGYDNRTAAFRVPHSDPANRRVEHRLPGGDANPYLSLALMLGAGLAGMQQEIEPRPEVSDRPASSLANGSERGALPADLSEALAELQRCPIMTEVFGAPFIELYNMIKQHELHEQAADADFAIKHLLARS</sequence>
<dbReference type="Gene3D" id="3.30.590.10">
    <property type="entry name" value="Glutamine synthetase/guanido kinase, catalytic domain"/>
    <property type="match status" value="1"/>
</dbReference>